<evidence type="ECO:0000256" key="3">
    <source>
        <dbReference type="ARBA" id="ARBA00023180"/>
    </source>
</evidence>
<protein>
    <submittedName>
        <fullName evidence="4">Peroxiredoxin</fullName>
    </submittedName>
</protein>
<evidence type="ECO:0000313" key="4">
    <source>
        <dbReference type="EMBL" id="TDH59380.1"/>
    </source>
</evidence>
<evidence type="ECO:0000256" key="2">
    <source>
        <dbReference type="ARBA" id="ARBA00022525"/>
    </source>
</evidence>
<dbReference type="PROSITE" id="PS50292">
    <property type="entry name" value="PEROXIDASE_3"/>
    <property type="match status" value="1"/>
</dbReference>
<comment type="subcellular location">
    <subcellularLocation>
        <location evidence="1">Secreted</location>
    </subcellularLocation>
</comment>
<keyword evidence="3" id="KW-0325">Glycoprotein</keyword>
<dbReference type="InterPro" id="IPR019791">
    <property type="entry name" value="Haem_peroxidase_animal"/>
</dbReference>
<reference evidence="4 5" key="1">
    <citation type="journal article" date="2016" name="J. Microbiol.">
        <title>Dankookia rubra gen. nov., sp. nov., an alphaproteobacterium isolated from sediment of a shallow stream.</title>
        <authorList>
            <person name="Kim W.H."/>
            <person name="Kim D.H."/>
            <person name="Kang K."/>
            <person name="Ahn T.Y."/>
        </authorList>
    </citation>
    <scope>NUCLEOTIDE SEQUENCE [LARGE SCALE GENOMIC DNA]</scope>
    <source>
        <strain evidence="4 5">JCM30602</strain>
    </source>
</reference>
<dbReference type="CDD" id="cd09822">
    <property type="entry name" value="peroxinectin_like_bacterial"/>
    <property type="match status" value="1"/>
</dbReference>
<proteinExistence type="predicted"/>
<dbReference type="GO" id="GO:0004601">
    <property type="term" value="F:peroxidase activity"/>
    <property type="evidence" value="ECO:0007669"/>
    <property type="project" value="InterPro"/>
</dbReference>
<keyword evidence="5" id="KW-1185">Reference proteome</keyword>
<dbReference type="GO" id="GO:0006979">
    <property type="term" value="P:response to oxidative stress"/>
    <property type="evidence" value="ECO:0007669"/>
    <property type="project" value="InterPro"/>
</dbReference>
<dbReference type="Pfam" id="PF03098">
    <property type="entry name" value="An_peroxidase"/>
    <property type="match status" value="1"/>
</dbReference>
<dbReference type="GO" id="GO:0005576">
    <property type="term" value="C:extracellular region"/>
    <property type="evidence" value="ECO:0007669"/>
    <property type="project" value="UniProtKB-SubCell"/>
</dbReference>
<keyword evidence="2" id="KW-0964">Secreted</keyword>
<dbReference type="PANTHER" id="PTHR11475">
    <property type="entry name" value="OXIDASE/PEROXIDASE"/>
    <property type="match status" value="1"/>
</dbReference>
<evidence type="ECO:0000313" key="5">
    <source>
        <dbReference type="Proteomes" id="UP000295096"/>
    </source>
</evidence>
<dbReference type="SUPFAM" id="SSF48113">
    <property type="entry name" value="Heme-dependent peroxidases"/>
    <property type="match status" value="1"/>
</dbReference>
<dbReference type="PRINTS" id="PR00457">
    <property type="entry name" value="ANPEROXIDASE"/>
</dbReference>
<dbReference type="Proteomes" id="UP000295096">
    <property type="component" value="Unassembled WGS sequence"/>
</dbReference>
<dbReference type="RefSeq" id="WP_133291798.1">
    <property type="nucleotide sequence ID" value="NZ_SMSJ01000068.1"/>
</dbReference>
<evidence type="ECO:0000256" key="1">
    <source>
        <dbReference type="ARBA" id="ARBA00004613"/>
    </source>
</evidence>
<dbReference type="InterPro" id="IPR037120">
    <property type="entry name" value="Haem_peroxidase_sf_animal"/>
</dbReference>
<comment type="caution">
    <text evidence="4">The sequence shown here is derived from an EMBL/GenBank/DDBJ whole genome shotgun (WGS) entry which is preliminary data.</text>
</comment>
<accession>A0A4R5Q8U2</accession>
<dbReference type="InterPro" id="IPR010255">
    <property type="entry name" value="Haem_peroxidase_sf"/>
</dbReference>
<sequence length="517" mass="55875">MEFRSLDGSGNNLAEPSTNAIDTAFIRLADPVFADADRGLVAGPNPRVISNVVVGEGDADIPNPQGLSGMMYAWGQFIDHDINLTADSRTAEPIFITIPQDDPTFPGGGFIPMNRAAADEYGQPINALSGWLDASMVYGSSAEVADKLRGEGGHMLTSDGNNLPVGLIDPTGENGFSTAQIGHLAGDERADENPSLTGLQTLFVREHNYQVDRLHAADPCLDGETLYQMARAIVTAEIANVTYSEFLPHLLGDLAPGPWQGYDASADPRMAVEFAGAAYRFGHSTVSPETEKLDEFGEPGGTSELRDAFFQSPDLFAADGGADGMLRHLSADLAQAMDARLVPDLRNFLFDPPVGIDLAAINIQRGRDLGLPHLNEMREALHLTPYHDFGEITDDAGTVAALRDVYGSVDQVDLWTGGLAESVMPGAFVGETFGVIIADQFARLRDGDRLWWENQGFDAATEEAIRHTTLSDLILRNTDTHYLQDDVFTYYERHAEGTEAMEPDLPQLLIPPDAVLA</sequence>
<dbReference type="OrthoDB" id="105077at2"/>
<dbReference type="AlphaFoldDB" id="A0A4R5Q8U2"/>
<dbReference type="GO" id="GO:0020037">
    <property type="term" value="F:heme binding"/>
    <property type="evidence" value="ECO:0007669"/>
    <property type="project" value="InterPro"/>
</dbReference>
<dbReference type="EMBL" id="SMSJ01000068">
    <property type="protein sequence ID" value="TDH59380.1"/>
    <property type="molecule type" value="Genomic_DNA"/>
</dbReference>
<dbReference type="PANTHER" id="PTHR11475:SF4">
    <property type="entry name" value="CHORION PEROXIDASE"/>
    <property type="match status" value="1"/>
</dbReference>
<organism evidence="4 5">
    <name type="scientific">Dankookia rubra</name>
    <dbReference type="NCBI Taxonomy" id="1442381"/>
    <lineage>
        <taxon>Bacteria</taxon>
        <taxon>Pseudomonadati</taxon>
        <taxon>Pseudomonadota</taxon>
        <taxon>Alphaproteobacteria</taxon>
        <taxon>Acetobacterales</taxon>
        <taxon>Roseomonadaceae</taxon>
        <taxon>Dankookia</taxon>
    </lineage>
</organism>
<gene>
    <name evidence="4" type="ORF">E2C06_27555</name>
</gene>
<name>A0A4R5Q8U2_9PROT</name>
<dbReference type="Gene3D" id="1.10.640.10">
    <property type="entry name" value="Haem peroxidase domain superfamily, animal type"/>
    <property type="match status" value="1"/>
</dbReference>